<feature type="region of interest" description="Disordered" evidence="1">
    <location>
        <begin position="227"/>
        <end position="312"/>
    </location>
</feature>
<dbReference type="AlphaFoldDB" id="A0A1W2TJ80"/>
<evidence type="ECO:0000256" key="1">
    <source>
        <dbReference type="SAM" id="MobiDB-lite"/>
    </source>
</evidence>
<accession>A0A1W2TJ80</accession>
<evidence type="ECO:0000256" key="2">
    <source>
        <dbReference type="SAM" id="SignalP"/>
    </source>
</evidence>
<organism evidence="3">
    <name type="scientific">Rosellinia necatrix</name>
    <name type="common">White root-rot fungus</name>
    <dbReference type="NCBI Taxonomy" id="77044"/>
    <lineage>
        <taxon>Eukaryota</taxon>
        <taxon>Fungi</taxon>
        <taxon>Dikarya</taxon>
        <taxon>Ascomycota</taxon>
        <taxon>Pezizomycotina</taxon>
        <taxon>Sordariomycetes</taxon>
        <taxon>Xylariomycetidae</taxon>
        <taxon>Xylariales</taxon>
        <taxon>Xylariaceae</taxon>
        <taxon>Rosellinia</taxon>
    </lineage>
</organism>
<reference evidence="3" key="1">
    <citation type="submission" date="2016-03" db="EMBL/GenBank/DDBJ databases">
        <title>Draft genome sequence of Rosellinia necatrix.</title>
        <authorList>
            <person name="Kanematsu S."/>
        </authorList>
    </citation>
    <scope>NUCLEOTIDE SEQUENCE [LARGE SCALE GENOMIC DNA]</scope>
    <source>
        <strain evidence="3">W97</strain>
    </source>
</reference>
<feature type="chain" id="PRO_5010707019" evidence="2">
    <location>
        <begin position="20"/>
        <end position="398"/>
    </location>
</feature>
<dbReference type="Gene3D" id="2.70.50.70">
    <property type="match status" value="1"/>
</dbReference>
<dbReference type="Proteomes" id="UP000054516">
    <property type="component" value="Unassembled WGS sequence"/>
</dbReference>
<keyword evidence="4" id="KW-1185">Reference proteome</keyword>
<name>A0A1W2TJ80_ROSNE</name>
<evidence type="ECO:0000313" key="3">
    <source>
        <dbReference type="EMBL" id="GAP88260.2"/>
    </source>
</evidence>
<dbReference type="OrthoDB" id="2342176at2759"/>
<gene>
    <name evidence="3" type="ORF">SAMD00023353_3000560</name>
</gene>
<feature type="compositionally biased region" description="Pro residues" evidence="1">
    <location>
        <begin position="290"/>
        <end position="306"/>
    </location>
</feature>
<evidence type="ECO:0000313" key="4">
    <source>
        <dbReference type="Proteomes" id="UP000054516"/>
    </source>
</evidence>
<feature type="signal peptide" evidence="2">
    <location>
        <begin position="1"/>
        <end position="19"/>
    </location>
</feature>
<dbReference type="OMA" id="HFATCTG"/>
<proteinExistence type="predicted"/>
<dbReference type="PANTHER" id="PTHR36182">
    <property type="entry name" value="PROTEIN, PUTATIVE (AFU_ORTHOLOGUE AFUA_6G10930)-RELATED"/>
    <property type="match status" value="1"/>
</dbReference>
<dbReference type="PANTHER" id="PTHR36182:SF2">
    <property type="entry name" value="LYTIC POLYSACCHARIDE MONOOXYGENASE"/>
    <property type="match status" value="1"/>
</dbReference>
<dbReference type="EMBL" id="DF977475">
    <property type="protein sequence ID" value="GAP88260.2"/>
    <property type="molecule type" value="Genomic_DNA"/>
</dbReference>
<dbReference type="STRING" id="77044.A0A1W2TJ80"/>
<protein>
    <submittedName>
        <fullName evidence="3">Putative endoglucanase</fullName>
    </submittedName>
</protein>
<sequence length="398" mass="41496">MPSFQSLLASAFLASLTTAHVSLENPKPYKFVADGRSNPLASDGSDFPCRIPPGQSYMIDGEPTVMRIGEDQTFSVTGQAVHGGGSCQLALSPGFPTKDSSWKVIHSIEGGCPARNQKGNLEGPNTDTYTFRIPEGIEPGANWTFAFTWQPRISGGLESYMNCAPITILPSNKKRMSLPARRDALAKRHDGDDHDGDVAAFPELFLANLGDYTGGCTTDEATKQQIPIAYPDPGNSVERPEGDNLFKQPCDGNPRKRLSIPAPAPADGEGEGETTMTPQPEPSTAAPSSTAPPPPPSSAAPAPTPTTTPTSTAEVVAAPPFSTSVAFPLPAASPCTSDTTPPAPSACPCACTEGYLTCLPDGTHFATCTGGRLTAPQPIAPGFKCRPGEGVGLEVSPM</sequence>
<keyword evidence="2" id="KW-0732">Signal</keyword>